<gene>
    <name evidence="3" type="ORF">KIH39_16245</name>
</gene>
<dbReference type="Pfam" id="PF06722">
    <property type="entry name" value="EryCIII-like_C"/>
    <property type="match status" value="1"/>
</dbReference>
<dbReference type="InterPro" id="IPR004276">
    <property type="entry name" value="GlycoTrans_28_N"/>
</dbReference>
<dbReference type="GO" id="GO:0005975">
    <property type="term" value="P:carbohydrate metabolic process"/>
    <property type="evidence" value="ECO:0007669"/>
    <property type="project" value="InterPro"/>
</dbReference>
<feature type="domain" description="Erythromycin biosynthesis protein CIII-like C-terminal" evidence="2">
    <location>
        <begin position="291"/>
        <end position="394"/>
    </location>
</feature>
<name>A0A8E6ETQ3_9BACT</name>
<accession>A0A8E6ETQ3</accession>
<dbReference type="GO" id="GO:0008194">
    <property type="term" value="F:UDP-glycosyltransferase activity"/>
    <property type="evidence" value="ECO:0007669"/>
    <property type="project" value="InterPro"/>
</dbReference>
<dbReference type="Proteomes" id="UP000676194">
    <property type="component" value="Chromosome"/>
</dbReference>
<proteinExistence type="predicted"/>
<keyword evidence="3" id="KW-0808">Transferase</keyword>
<reference evidence="3" key="1">
    <citation type="submission" date="2021-05" db="EMBL/GenBank/DDBJ databases">
        <title>Complete genome sequence of the cellulolytic planctomycete Telmatocola sphagniphila SP2T and characterization of the first cellulase from planctomycetes.</title>
        <authorList>
            <person name="Rakitin A.L."/>
            <person name="Beletsky A.V."/>
            <person name="Naumoff D.G."/>
            <person name="Kulichevskaya I.S."/>
            <person name="Mardanov A.V."/>
            <person name="Ravin N.V."/>
            <person name="Dedysh S.N."/>
        </authorList>
    </citation>
    <scope>NUCLEOTIDE SEQUENCE</scope>
    <source>
        <strain evidence="3">SP2T</strain>
    </source>
</reference>
<dbReference type="EMBL" id="CP074694">
    <property type="protein sequence ID" value="QVL30400.1"/>
    <property type="molecule type" value="Genomic_DNA"/>
</dbReference>
<organism evidence="3 4">
    <name type="scientific">Telmatocola sphagniphila</name>
    <dbReference type="NCBI Taxonomy" id="1123043"/>
    <lineage>
        <taxon>Bacteria</taxon>
        <taxon>Pseudomonadati</taxon>
        <taxon>Planctomycetota</taxon>
        <taxon>Planctomycetia</taxon>
        <taxon>Gemmatales</taxon>
        <taxon>Gemmataceae</taxon>
    </lineage>
</organism>
<sequence>MHAILASFGTDGDVFPYIGLGIRLRERGHRVTLVVPEPYRARAELLGFEFLPIVSQSEINEVLQNPSLWHPYWGGRVMSKWATRFIERQYDQLSNVASDPQSILVANPGVSAARLLQEKQSRRVVSLVLQPGVIPSIDSPPTMPGGLTPPSWLPRPIAQLYWLGVDLAGYALFGLALNKVRKKIGLKPVYRIFQWWLSPDLTIGLFPDWYASPQSDWPASLRLVGFGDFDGSRSLELPDELRKFCEMPGPLISFTTGTGVTHGSGYFRTAVKACQSLGLRGVLLSKNLHQVPRDLPSSIRVCSYAPFRALFPHCAAVVHHGGIGTTAAALASGTSQLILPLAWDQPDNAERVRKLGAGNWLGPRQRTSKHIVRGLNEILNPIVKARCETLAERMKGKDGLVQAVEMLEGIV</sequence>
<dbReference type="GO" id="GO:0016758">
    <property type="term" value="F:hexosyltransferase activity"/>
    <property type="evidence" value="ECO:0007669"/>
    <property type="project" value="InterPro"/>
</dbReference>
<dbReference type="InterPro" id="IPR002213">
    <property type="entry name" value="UDP_glucos_trans"/>
</dbReference>
<dbReference type="RefSeq" id="WP_213494271.1">
    <property type="nucleotide sequence ID" value="NZ_CP074694.1"/>
</dbReference>
<dbReference type="KEGG" id="tsph:KIH39_16245"/>
<dbReference type="SUPFAM" id="SSF53756">
    <property type="entry name" value="UDP-Glycosyltransferase/glycogen phosphorylase"/>
    <property type="match status" value="1"/>
</dbReference>
<dbReference type="InterPro" id="IPR010610">
    <property type="entry name" value="EryCIII-like_C"/>
</dbReference>
<dbReference type="CDD" id="cd03784">
    <property type="entry name" value="GT1_Gtf-like"/>
    <property type="match status" value="1"/>
</dbReference>
<dbReference type="InterPro" id="IPR050426">
    <property type="entry name" value="Glycosyltransferase_28"/>
</dbReference>
<evidence type="ECO:0000313" key="4">
    <source>
        <dbReference type="Proteomes" id="UP000676194"/>
    </source>
</evidence>
<dbReference type="PANTHER" id="PTHR48050">
    <property type="entry name" value="STEROL 3-BETA-GLUCOSYLTRANSFERASE"/>
    <property type="match status" value="1"/>
</dbReference>
<dbReference type="Pfam" id="PF03033">
    <property type="entry name" value="Glyco_transf_28"/>
    <property type="match status" value="1"/>
</dbReference>
<dbReference type="GO" id="GO:0033072">
    <property type="term" value="P:vancomycin biosynthetic process"/>
    <property type="evidence" value="ECO:0007669"/>
    <property type="project" value="UniProtKB-ARBA"/>
</dbReference>
<dbReference type="EC" id="2.4.-.-" evidence="3"/>
<dbReference type="Gene3D" id="3.40.50.2000">
    <property type="entry name" value="Glycogen Phosphorylase B"/>
    <property type="match status" value="2"/>
</dbReference>
<feature type="domain" description="Glycosyltransferase family 28 N-terminal" evidence="1">
    <location>
        <begin position="4"/>
        <end position="97"/>
    </location>
</feature>
<evidence type="ECO:0000313" key="3">
    <source>
        <dbReference type="EMBL" id="QVL30400.1"/>
    </source>
</evidence>
<dbReference type="PANTHER" id="PTHR48050:SF13">
    <property type="entry name" value="STEROL 3-BETA-GLUCOSYLTRANSFERASE UGT80A2"/>
    <property type="match status" value="1"/>
</dbReference>
<evidence type="ECO:0000259" key="2">
    <source>
        <dbReference type="Pfam" id="PF06722"/>
    </source>
</evidence>
<keyword evidence="4" id="KW-1185">Reference proteome</keyword>
<dbReference type="AlphaFoldDB" id="A0A8E6ETQ3"/>
<protein>
    <submittedName>
        <fullName evidence="3">Glycosyltransferase</fullName>
        <ecNumber evidence="3">2.4.-.-</ecNumber>
    </submittedName>
</protein>
<keyword evidence="3" id="KW-0328">Glycosyltransferase</keyword>
<evidence type="ECO:0000259" key="1">
    <source>
        <dbReference type="Pfam" id="PF03033"/>
    </source>
</evidence>